<dbReference type="Pfam" id="PF01130">
    <property type="entry name" value="CD36"/>
    <property type="match status" value="1"/>
</dbReference>
<keyword evidence="9" id="KW-0325">Glycoprotein</keyword>
<keyword evidence="6 10" id="KW-0472">Membrane</keyword>
<keyword evidence="8" id="KW-0675">Receptor</keyword>
<dbReference type="EMBL" id="RQTK01001686">
    <property type="protein sequence ID" value="RUS69425.1"/>
    <property type="molecule type" value="Genomic_DNA"/>
</dbReference>
<evidence type="ECO:0000256" key="6">
    <source>
        <dbReference type="ARBA" id="ARBA00023136"/>
    </source>
</evidence>
<evidence type="ECO:0000256" key="8">
    <source>
        <dbReference type="ARBA" id="ARBA00023170"/>
    </source>
</evidence>
<comment type="similarity">
    <text evidence="2">Belongs to the CD36 family.</text>
</comment>
<gene>
    <name evidence="11" type="ORF">EGW08_022813</name>
</gene>
<dbReference type="GO" id="GO:0005737">
    <property type="term" value="C:cytoplasm"/>
    <property type="evidence" value="ECO:0007669"/>
    <property type="project" value="TreeGrafter"/>
</dbReference>
<comment type="caution">
    <text evidence="11">The sequence shown here is derived from an EMBL/GenBank/DDBJ whole genome shotgun (WGS) entry which is preliminary data.</text>
</comment>
<dbReference type="PRINTS" id="PR01610">
    <property type="entry name" value="CD36ANTIGEN"/>
</dbReference>
<evidence type="ECO:0000256" key="9">
    <source>
        <dbReference type="ARBA" id="ARBA00023180"/>
    </source>
</evidence>
<dbReference type="Proteomes" id="UP000271974">
    <property type="component" value="Unassembled WGS sequence"/>
</dbReference>
<dbReference type="GO" id="GO:0005886">
    <property type="term" value="C:plasma membrane"/>
    <property type="evidence" value="ECO:0007669"/>
    <property type="project" value="UniProtKB-SubCell"/>
</dbReference>
<keyword evidence="12" id="KW-1185">Reference proteome</keyword>
<keyword evidence="3" id="KW-1003">Cell membrane</keyword>
<dbReference type="GO" id="GO:0005044">
    <property type="term" value="F:scavenger receptor activity"/>
    <property type="evidence" value="ECO:0007669"/>
    <property type="project" value="TreeGrafter"/>
</dbReference>
<evidence type="ECO:0000256" key="2">
    <source>
        <dbReference type="ARBA" id="ARBA00010532"/>
    </source>
</evidence>
<accession>A0A3S1AQS2</accession>
<evidence type="ECO:0008006" key="13">
    <source>
        <dbReference type="Google" id="ProtNLM"/>
    </source>
</evidence>
<name>A0A3S1AQS2_ELYCH</name>
<dbReference type="InterPro" id="IPR002159">
    <property type="entry name" value="CD36_fam"/>
</dbReference>
<dbReference type="PANTHER" id="PTHR11923:SF51">
    <property type="entry name" value="LYSOSOME MEMBRANE PROTEIN 2"/>
    <property type="match status" value="1"/>
</dbReference>
<feature type="transmembrane region" description="Helical" evidence="10">
    <location>
        <begin position="453"/>
        <end position="479"/>
    </location>
</feature>
<dbReference type="PANTHER" id="PTHR11923">
    <property type="entry name" value="SCAVENGER RECEPTOR CLASS B TYPE-1 SR-B1"/>
    <property type="match status" value="1"/>
</dbReference>
<evidence type="ECO:0000256" key="1">
    <source>
        <dbReference type="ARBA" id="ARBA00004651"/>
    </source>
</evidence>
<dbReference type="AlphaFoldDB" id="A0A3S1AQS2"/>
<evidence type="ECO:0000313" key="12">
    <source>
        <dbReference type="Proteomes" id="UP000271974"/>
    </source>
</evidence>
<dbReference type="STRING" id="188477.A0A3S1AQS2"/>
<keyword evidence="4 10" id="KW-0812">Transmembrane</keyword>
<sequence length="498" mass="56826">MNFTKKRVAVITVLVLTCLISLTLRLTLDVIVKAVIDMELKEKLPLKNGSLAFHFWEKPPVPVDFKIYVFDIVNPDEILANSSVPVVMERGPYVYKLHLKKTDIKYHKENSTVQYRQKQQFVYDRESSVGPDTETFTTVNIPFLTVANIFQNEPIWLQALLDSYFRAENETAFMRRSVRDIWWGYEDPVLKQGSDIAKKFNISSPILTGKFGFYMDRNNTDDGLFSVFSGLDHNFKDYATIDLWNGMRSQNVWKSNFANRIMGSGDGSMQPPQITKDSSLSMFDTNLRRTLKLKFEKGTTYKGVDVLRFLVPYSEFDSAKDNPANAGFCLPDTQHCPPSGATNMSSVAYTAPLVASLPHFVGGDPYYQKQVRGMKPSQAKHQPYYEYHAITGVALNAAKRFQLNVKTQAYPDFETFKTMADAYVPVLWIDGIAIMDKPTMSLFRDQIQAPLNALVYVKIAMIVVPVLSVVSLVLLLLYWRKKDKKLNEPKEEEEQIIN</sequence>
<protein>
    <recommendedName>
        <fullName evidence="13">Scavenger receptor class B member 1</fullName>
    </recommendedName>
</protein>
<dbReference type="OrthoDB" id="18585at2759"/>
<evidence type="ECO:0000256" key="10">
    <source>
        <dbReference type="SAM" id="Phobius"/>
    </source>
</evidence>
<evidence type="ECO:0000256" key="5">
    <source>
        <dbReference type="ARBA" id="ARBA00022989"/>
    </source>
</evidence>
<keyword evidence="5 10" id="KW-1133">Transmembrane helix</keyword>
<evidence type="ECO:0000313" key="11">
    <source>
        <dbReference type="EMBL" id="RUS69425.1"/>
    </source>
</evidence>
<reference evidence="11 12" key="1">
    <citation type="submission" date="2019-01" db="EMBL/GenBank/DDBJ databases">
        <title>A draft genome assembly of the solar-powered sea slug Elysia chlorotica.</title>
        <authorList>
            <person name="Cai H."/>
            <person name="Li Q."/>
            <person name="Fang X."/>
            <person name="Li J."/>
            <person name="Curtis N.E."/>
            <person name="Altenburger A."/>
            <person name="Shibata T."/>
            <person name="Feng M."/>
            <person name="Maeda T."/>
            <person name="Schwartz J.A."/>
            <person name="Shigenobu S."/>
            <person name="Lundholm N."/>
            <person name="Nishiyama T."/>
            <person name="Yang H."/>
            <person name="Hasebe M."/>
            <person name="Li S."/>
            <person name="Pierce S.K."/>
            <person name="Wang J."/>
        </authorList>
    </citation>
    <scope>NUCLEOTIDE SEQUENCE [LARGE SCALE GENOMIC DNA]</scope>
    <source>
        <strain evidence="11">EC2010</strain>
        <tissue evidence="11">Whole organism of an adult</tissue>
    </source>
</reference>
<dbReference type="InterPro" id="IPR005428">
    <property type="entry name" value="CD36/SCARB1/SNMP1"/>
</dbReference>
<evidence type="ECO:0000256" key="3">
    <source>
        <dbReference type="ARBA" id="ARBA00022475"/>
    </source>
</evidence>
<comment type="subcellular location">
    <subcellularLocation>
        <location evidence="1">Cell membrane</location>
        <topology evidence="1">Multi-pass membrane protein</topology>
    </subcellularLocation>
</comment>
<evidence type="ECO:0000256" key="7">
    <source>
        <dbReference type="ARBA" id="ARBA00023157"/>
    </source>
</evidence>
<keyword evidence="7" id="KW-1015">Disulfide bond</keyword>
<dbReference type="PRINTS" id="PR01609">
    <property type="entry name" value="CD36FAMILY"/>
</dbReference>
<evidence type="ECO:0000256" key="4">
    <source>
        <dbReference type="ARBA" id="ARBA00022692"/>
    </source>
</evidence>
<organism evidence="11 12">
    <name type="scientific">Elysia chlorotica</name>
    <name type="common">Eastern emerald elysia</name>
    <name type="synonym">Sea slug</name>
    <dbReference type="NCBI Taxonomy" id="188477"/>
    <lineage>
        <taxon>Eukaryota</taxon>
        <taxon>Metazoa</taxon>
        <taxon>Spiralia</taxon>
        <taxon>Lophotrochozoa</taxon>
        <taxon>Mollusca</taxon>
        <taxon>Gastropoda</taxon>
        <taxon>Heterobranchia</taxon>
        <taxon>Euthyneura</taxon>
        <taxon>Panpulmonata</taxon>
        <taxon>Sacoglossa</taxon>
        <taxon>Placobranchoidea</taxon>
        <taxon>Plakobranchidae</taxon>
        <taxon>Elysia</taxon>
    </lineage>
</organism>
<proteinExistence type="inferred from homology"/>